<evidence type="ECO:0000313" key="3">
    <source>
        <dbReference type="WBParaSite" id="Gr19_v10_g7945.t1"/>
    </source>
</evidence>
<name>A0A914I784_GLORO</name>
<evidence type="ECO:0000313" key="2">
    <source>
        <dbReference type="Proteomes" id="UP000887572"/>
    </source>
</evidence>
<feature type="compositionally biased region" description="Polar residues" evidence="1">
    <location>
        <begin position="9"/>
        <end position="22"/>
    </location>
</feature>
<proteinExistence type="predicted"/>
<accession>A0A914I784</accession>
<protein>
    <submittedName>
        <fullName evidence="3">Uncharacterized protein</fullName>
    </submittedName>
</protein>
<keyword evidence="2" id="KW-1185">Reference proteome</keyword>
<reference evidence="3" key="1">
    <citation type="submission" date="2022-11" db="UniProtKB">
        <authorList>
            <consortium name="WormBaseParasite"/>
        </authorList>
    </citation>
    <scope>IDENTIFICATION</scope>
</reference>
<dbReference type="WBParaSite" id="Gr19_v10_g7945.t1">
    <property type="protein sequence ID" value="Gr19_v10_g7945.t1"/>
    <property type="gene ID" value="Gr19_v10_g7945"/>
</dbReference>
<evidence type="ECO:0000256" key="1">
    <source>
        <dbReference type="SAM" id="MobiDB-lite"/>
    </source>
</evidence>
<dbReference type="Proteomes" id="UP000887572">
    <property type="component" value="Unplaced"/>
</dbReference>
<feature type="region of interest" description="Disordered" evidence="1">
    <location>
        <begin position="1"/>
        <end position="42"/>
    </location>
</feature>
<sequence>MPKTGPASPGSTSPIVRTTTGAQHRDASFSGKPIGSPDFSPQQQSLKNALLSLLGRRMLVRGGRLHSAGDGCTAKNVNIKHKTRK</sequence>
<organism evidence="2 3">
    <name type="scientific">Globodera rostochiensis</name>
    <name type="common">Golden nematode worm</name>
    <name type="synonym">Heterodera rostochiensis</name>
    <dbReference type="NCBI Taxonomy" id="31243"/>
    <lineage>
        <taxon>Eukaryota</taxon>
        <taxon>Metazoa</taxon>
        <taxon>Ecdysozoa</taxon>
        <taxon>Nematoda</taxon>
        <taxon>Chromadorea</taxon>
        <taxon>Rhabditida</taxon>
        <taxon>Tylenchina</taxon>
        <taxon>Tylenchomorpha</taxon>
        <taxon>Tylenchoidea</taxon>
        <taxon>Heteroderidae</taxon>
        <taxon>Heteroderinae</taxon>
        <taxon>Globodera</taxon>
    </lineage>
</organism>
<dbReference type="AlphaFoldDB" id="A0A914I784"/>